<gene>
    <name evidence="2" type="primary">LOC106113413</name>
</gene>
<dbReference type="KEGG" id="pxu:106113413"/>
<reference evidence="2" key="1">
    <citation type="submission" date="2025-08" db="UniProtKB">
        <authorList>
            <consortium name="RefSeq"/>
        </authorList>
    </citation>
    <scope>IDENTIFICATION</scope>
</reference>
<proteinExistence type="predicted"/>
<dbReference type="GeneID" id="106113413"/>
<feature type="region of interest" description="Disordered" evidence="1">
    <location>
        <begin position="433"/>
        <end position="456"/>
    </location>
</feature>
<dbReference type="Proteomes" id="UP000694872">
    <property type="component" value="Unplaced"/>
</dbReference>
<dbReference type="AlphaFoldDB" id="A0AAJ6YYN7"/>
<evidence type="ECO:0000313" key="2">
    <source>
        <dbReference type="RefSeq" id="XP_013161606.1"/>
    </source>
</evidence>
<evidence type="ECO:0000256" key="1">
    <source>
        <dbReference type="SAM" id="MobiDB-lite"/>
    </source>
</evidence>
<protein>
    <submittedName>
        <fullName evidence="2">Uncharacterized protein LOC106113413</fullName>
    </submittedName>
</protein>
<name>A0AAJ6YYN7_PAPXU</name>
<dbReference type="RefSeq" id="XP_013161606.1">
    <property type="nucleotide sequence ID" value="XM_013306152.1"/>
</dbReference>
<sequence>MLREAIANFSPGDLNVLTKHLQMLINKFKPIYIVERLLPYVKKVKENYKYDHTIKQINETHLNETVIVNITRHDLDVFNKYLLELINIYGENPNIMHIIFKINNLKGKPGTENDTNAIPTLKVDDINGIIKYLLDIIKKHGATVQLIKILRDFSVPPKERIDDSNIKIIPINNTQILVTLDDNDLDKIKSYLVQIINDYGSNQYLVNILRVLSPKGQDDYNVHDNQANNYTFIKLNQKDLNILTNYILNLIEQQGPNAEFIEILYLIYEINQDVNDSNDNKNEQYVLEISKELKKLRDNNIIQILRNMDRNTLIKIYIDMLENIFDTPNINNDFTNIMVKLLEIYKKEDSPIKRYIILKWYEYLIRNKGVSYKILRNPDFINNLLELEDNNRKDEDVIITTEKYSIVTPHDYSDIDKILSELINNTLRSKQPTDDILEEDTRKKSNSTDESKPKLHDKIREKVHKAKSCLRTHRKYKDISKMLNKIKKLHRHHLDISNDDIKRILDIILVFGQQLKYENHRSKIPASLVIDELENRLLSKGKECKQSDTVKQIISTVVVHLRDIISYLKSVNFSKDEIMVIVKSTLEDDIMPDIKAISVQECTAAANKEILDALLYNVFAKTYEQDENIELINTNNNELEKLSNQKLLKEISKVKSMSTSKGETKK</sequence>
<feature type="compositionally biased region" description="Basic and acidic residues" evidence="1">
    <location>
        <begin position="439"/>
        <end position="456"/>
    </location>
</feature>
<accession>A0AAJ6YYN7</accession>
<organism evidence="2">
    <name type="scientific">Papilio xuthus</name>
    <name type="common">Asian swallowtail butterfly</name>
    <dbReference type="NCBI Taxonomy" id="66420"/>
    <lineage>
        <taxon>Eukaryota</taxon>
        <taxon>Metazoa</taxon>
        <taxon>Ecdysozoa</taxon>
        <taxon>Arthropoda</taxon>
        <taxon>Hexapoda</taxon>
        <taxon>Insecta</taxon>
        <taxon>Pterygota</taxon>
        <taxon>Neoptera</taxon>
        <taxon>Endopterygota</taxon>
        <taxon>Lepidoptera</taxon>
        <taxon>Glossata</taxon>
        <taxon>Ditrysia</taxon>
        <taxon>Papilionoidea</taxon>
        <taxon>Papilionidae</taxon>
        <taxon>Papilioninae</taxon>
        <taxon>Papilio</taxon>
    </lineage>
</organism>